<comment type="caution">
    <text evidence="1">The sequence shown here is derived from an EMBL/GenBank/DDBJ whole genome shotgun (WGS) entry which is preliminary data.</text>
</comment>
<accession>C0VYC7</accession>
<dbReference type="EMBL" id="ACFG01000004">
    <property type="protein sequence ID" value="EEH64430.1"/>
    <property type="molecule type" value="Genomic_DNA"/>
</dbReference>
<dbReference type="HOGENOM" id="CLU_851602_0_0_11"/>
<proteinExistence type="predicted"/>
<name>C0VYC7_9ACTO</name>
<keyword evidence="2" id="KW-1185">Reference proteome</keyword>
<evidence type="ECO:0000313" key="2">
    <source>
        <dbReference type="Proteomes" id="UP000010301"/>
    </source>
</evidence>
<dbReference type="OrthoDB" id="5143202at2"/>
<gene>
    <name evidence="1" type="ORF">HMPREF0044_0167</name>
</gene>
<protein>
    <recommendedName>
        <fullName evidence="3">DUF559 domain-containing protein</fullName>
    </recommendedName>
</protein>
<reference evidence="1 2" key="1">
    <citation type="submission" date="2009-01" db="EMBL/GenBank/DDBJ databases">
        <authorList>
            <person name="Qin X."/>
            <person name="Bachman B."/>
            <person name="Battles P."/>
            <person name="Bell A."/>
            <person name="Bess C."/>
            <person name="Bickham C."/>
            <person name="Chaboub L."/>
            <person name="Chen D."/>
            <person name="Coyle M."/>
            <person name="Deiros D.R."/>
            <person name="Dinh H."/>
            <person name="Forbes L."/>
            <person name="Fowler G."/>
            <person name="Francisco L."/>
            <person name="Fu Q."/>
            <person name="Gubbala S."/>
            <person name="Hale W."/>
            <person name="Han Y."/>
            <person name="Hemphill L."/>
            <person name="Highlander S.K."/>
            <person name="Hirani K."/>
            <person name="Hogues M."/>
            <person name="Jackson L."/>
            <person name="Jakkamsetti A."/>
            <person name="Javaid M."/>
            <person name="Jiang H."/>
            <person name="Korchina V."/>
            <person name="Kovar C."/>
            <person name="Lara F."/>
            <person name="Lee S."/>
            <person name="Mata R."/>
            <person name="Mathew T."/>
            <person name="Moen C."/>
            <person name="Morales K."/>
            <person name="Munidasa M."/>
            <person name="Nazareth L."/>
            <person name="Ngo R."/>
            <person name="Nguyen L."/>
            <person name="Okwuonu G."/>
            <person name="Ongeri F."/>
            <person name="Patil S."/>
            <person name="Petrosino J."/>
            <person name="Pham C."/>
            <person name="Pham P."/>
            <person name="Pu L.-L."/>
            <person name="Puazo M."/>
            <person name="Raj R."/>
            <person name="Reid J."/>
            <person name="Rouhana J."/>
            <person name="Saada N."/>
            <person name="Shang Y."/>
            <person name="Simmons D."/>
            <person name="Thornton R."/>
            <person name="Warren J."/>
            <person name="Weissenberger G."/>
            <person name="Zhang J."/>
            <person name="Zhang L."/>
            <person name="Zhou C."/>
            <person name="Zhu D."/>
            <person name="Muzny D."/>
            <person name="Worley K."/>
            <person name="Gibbs R."/>
        </authorList>
    </citation>
    <scope>NUCLEOTIDE SEQUENCE [LARGE SCALE GENOMIC DNA]</scope>
    <source>
        <strain evidence="1 2">DSM 15436</strain>
    </source>
</reference>
<sequence length="326" mass="37853">MINAYSLINQAHLAYEKLLQFIPNPPTAPRIVSRHWCILFIPTLIWERNKLIHRTRLNETIGNSGSETYATLESASCLYETAVLHEDVNIQLAFKAPHQRRKTHIGRFIRNLPVTTVFRHRRNFLPKEAFTRVQNIPTLTPEYLILEYLALEDAERAFVGADSLMRMLCQPDRRKRSVADQACAKIKHRLRAIITRGDYPYANKRILKRLDFVTPWSESVAESRFKAQLFLQGFPQPEQQKFVMVDGQVFFVDAAWLKYGIFAEVDGQIKYAKADAKLVLEAQARREASLLKIFRKIVRFTWEDISEGVKFNVLKSFFPPGIVKPY</sequence>
<evidence type="ECO:0000313" key="1">
    <source>
        <dbReference type="EMBL" id="EEH64430.1"/>
    </source>
</evidence>
<evidence type="ECO:0008006" key="3">
    <source>
        <dbReference type="Google" id="ProtNLM"/>
    </source>
</evidence>
<organism evidence="1 2">
    <name type="scientific">Gleimia coleocanis DSM 15436</name>
    <dbReference type="NCBI Taxonomy" id="525245"/>
    <lineage>
        <taxon>Bacteria</taxon>
        <taxon>Bacillati</taxon>
        <taxon>Actinomycetota</taxon>
        <taxon>Actinomycetes</taxon>
        <taxon>Actinomycetales</taxon>
        <taxon>Actinomycetaceae</taxon>
        <taxon>Gleimia</taxon>
    </lineage>
</organism>
<dbReference type="STRING" id="525245.HMPREF0044_0167"/>
<dbReference type="AlphaFoldDB" id="C0VYC7"/>
<dbReference type="Proteomes" id="UP000010301">
    <property type="component" value="Unassembled WGS sequence"/>
</dbReference>
<dbReference type="RefSeq" id="WP_006547164.1">
    <property type="nucleotide sequence ID" value="NZ_DS999545.1"/>
</dbReference>
<dbReference type="eggNOG" id="COG5340">
    <property type="taxonomic scope" value="Bacteria"/>
</dbReference>